<dbReference type="GO" id="GO:0046872">
    <property type="term" value="F:metal ion binding"/>
    <property type="evidence" value="ECO:0007669"/>
    <property type="project" value="UniProtKB-KW"/>
</dbReference>
<keyword evidence="1" id="KW-0479">Metal-binding</keyword>
<reference evidence="3 4" key="1">
    <citation type="journal article" date="2013" name="J. Microbiol.">
        <title>Lysinibacillus chungkukjangi sp. nov., isolated from Chungkukjang, Korean fermented soybean food.</title>
        <authorList>
            <person name="Kim S.J."/>
            <person name="Jang Y.H."/>
            <person name="Hamada M."/>
            <person name="Ahn J.H."/>
            <person name="Weon H.Y."/>
            <person name="Suzuki K."/>
            <person name="Whang K.S."/>
            <person name="Kwon S.W."/>
        </authorList>
    </citation>
    <scope>NUCLEOTIDE SEQUENCE [LARGE SCALE GENOMIC DNA]</scope>
    <source>
        <strain evidence="3 4">MCCC 1A12701</strain>
    </source>
</reference>
<dbReference type="CDD" id="cd03416">
    <property type="entry name" value="CbiX_SirB_N"/>
    <property type="match status" value="1"/>
</dbReference>
<keyword evidence="2" id="KW-0456">Lyase</keyword>
<proteinExistence type="predicted"/>
<dbReference type="PANTHER" id="PTHR33542">
    <property type="entry name" value="SIROHYDROCHLORIN FERROCHELATASE, CHLOROPLASTIC"/>
    <property type="match status" value="1"/>
</dbReference>
<keyword evidence="4" id="KW-1185">Reference proteome</keyword>
<gene>
    <name evidence="3" type="ORF">EBB45_00540</name>
</gene>
<dbReference type="Pfam" id="PF01903">
    <property type="entry name" value="CbiX"/>
    <property type="match status" value="2"/>
</dbReference>
<dbReference type="Proteomes" id="UP000274033">
    <property type="component" value="Unassembled WGS sequence"/>
</dbReference>
<evidence type="ECO:0000256" key="1">
    <source>
        <dbReference type="ARBA" id="ARBA00022723"/>
    </source>
</evidence>
<dbReference type="GO" id="GO:0016829">
    <property type="term" value="F:lyase activity"/>
    <property type="evidence" value="ECO:0007669"/>
    <property type="project" value="UniProtKB-KW"/>
</dbReference>
<dbReference type="OrthoDB" id="9797895at2"/>
<dbReference type="AlphaFoldDB" id="A0A3N9UJH5"/>
<evidence type="ECO:0000256" key="2">
    <source>
        <dbReference type="ARBA" id="ARBA00023239"/>
    </source>
</evidence>
<dbReference type="SUPFAM" id="SSF53800">
    <property type="entry name" value="Chelatase"/>
    <property type="match status" value="1"/>
</dbReference>
<dbReference type="RefSeq" id="WP_124761551.1">
    <property type="nucleotide sequence ID" value="NZ_JAFBDY010000001.1"/>
</dbReference>
<comment type="caution">
    <text evidence="3">The sequence shown here is derived from an EMBL/GenBank/DDBJ whole genome shotgun (WGS) entry which is preliminary data.</text>
</comment>
<organism evidence="3 4">
    <name type="scientific">Lysinibacillus composti</name>
    <dbReference type="NCBI Taxonomy" id="720633"/>
    <lineage>
        <taxon>Bacteria</taxon>
        <taxon>Bacillati</taxon>
        <taxon>Bacillota</taxon>
        <taxon>Bacilli</taxon>
        <taxon>Bacillales</taxon>
        <taxon>Bacillaceae</taxon>
        <taxon>Lysinibacillus</taxon>
    </lineage>
</organism>
<dbReference type="PANTHER" id="PTHR33542:SF3">
    <property type="entry name" value="SIROHYDROCHLORIN FERROCHELATASE, CHLOROPLASTIC"/>
    <property type="match status" value="1"/>
</dbReference>
<name>A0A3N9UJH5_9BACI</name>
<dbReference type="CDD" id="cd03414">
    <property type="entry name" value="CbiX_SirB_C"/>
    <property type="match status" value="1"/>
</dbReference>
<dbReference type="Gene3D" id="3.40.50.1400">
    <property type="match status" value="2"/>
</dbReference>
<dbReference type="InterPro" id="IPR050963">
    <property type="entry name" value="Sirohydro_Cobaltochel/CbiX"/>
</dbReference>
<dbReference type="InterPro" id="IPR002762">
    <property type="entry name" value="CbiX-like"/>
</dbReference>
<evidence type="ECO:0000313" key="4">
    <source>
        <dbReference type="Proteomes" id="UP000274033"/>
    </source>
</evidence>
<sequence length="246" mass="27425">MDAVLYICHGSRLKEACDEAISFVEKCKKLRTEPIQVHCFLELAEPTITQAIKMCVERGATKIHAIPVLLLSAAHAKHDIPIELEEALKEYAFVELKFGNPIGVQTSLVDLLAVRIKETGKQVTARSKVLIVGRGSTDVDVKRDLGTIAVALESKIHHSVETCFLTGCEPYFTEVVNKIDEEVDQVFILPYFLFTGLLMKGIQKNIEKSREKSTCEYIICDYFGSSDVIVSALNERINEMMLSSVS</sequence>
<protein>
    <submittedName>
        <fullName evidence="3">Sirohydrochlorin chelatase</fullName>
    </submittedName>
</protein>
<dbReference type="EMBL" id="RRCT01000001">
    <property type="protein sequence ID" value="RQW76075.1"/>
    <property type="molecule type" value="Genomic_DNA"/>
</dbReference>
<accession>A0A3N9UJH5</accession>
<evidence type="ECO:0000313" key="3">
    <source>
        <dbReference type="EMBL" id="RQW76075.1"/>
    </source>
</evidence>